<accession>A0A7Z9C0D2</accession>
<gene>
    <name evidence="9" type="primary">glbN</name>
    <name evidence="9" type="ORF">PL8927_760176</name>
</gene>
<dbReference type="PIRSF" id="PIRSF002030">
    <property type="entry name" value="Globin_Protozoa/Cyanobacteria"/>
    <property type="match status" value="1"/>
</dbReference>
<organism evidence="9 10">
    <name type="scientific">Planktothrix serta PCC 8927</name>
    <dbReference type="NCBI Taxonomy" id="671068"/>
    <lineage>
        <taxon>Bacteria</taxon>
        <taxon>Bacillati</taxon>
        <taxon>Cyanobacteriota</taxon>
        <taxon>Cyanophyceae</taxon>
        <taxon>Oscillatoriophycideae</taxon>
        <taxon>Oscillatoriales</taxon>
        <taxon>Microcoleaceae</taxon>
        <taxon>Planktothrix</taxon>
    </lineage>
</organism>
<comment type="cofactor">
    <cofactor evidence="7">
        <name>heme</name>
        <dbReference type="ChEBI" id="CHEBI:30413"/>
    </cofactor>
    <text evidence="7">Binds 1 heme group per subunit.</text>
</comment>
<dbReference type="InterPro" id="IPR016339">
    <property type="entry name" value="Hemoglobin_trunc_I"/>
</dbReference>
<dbReference type="OrthoDB" id="9795814at2"/>
<sequence length="124" mass="14118">MATLYEKLGGKEAVDIAVDKFYDRVINDERIKHFFANTDMKAQKQHQKDFMTYAFGGVERFTGRDMRESHTKLVTEMGLTDIHFDAIAENLIETLKELGIAQNLIDEVASIVGSVAHRNDVLNR</sequence>
<evidence type="ECO:0000256" key="1">
    <source>
        <dbReference type="ARBA" id="ARBA00009660"/>
    </source>
</evidence>
<evidence type="ECO:0000256" key="7">
    <source>
        <dbReference type="PIRSR" id="PIRSR002030-1"/>
    </source>
</evidence>
<evidence type="ECO:0000256" key="5">
    <source>
        <dbReference type="ARBA" id="ARBA00023004"/>
    </source>
</evidence>
<evidence type="ECO:0000256" key="4">
    <source>
        <dbReference type="ARBA" id="ARBA00022723"/>
    </source>
</evidence>
<evidence type="ECO:0000256" key="8">
    <source>
        <dbReference type="PIRSR" id="PIRSR601486-1"/>
    </source>
</evidence>
<evidence type="ECO:0000256" key="2">
    <source>
        <dbReference type="ARBA" id="ARBA00022448"/>
    </source>
</evidence>
<reference evidence="9" key="1">
    <citation type="submission" date="2019-10" db="EMBL/GenBank/DDBJ databases">
        <authorList>
            <consortium name="Genoscope - CEA"/>
            <person name="William W."/>
        </authorList>
    </citation>
    <scope>NUCLEOTIDE SEQUENCE [LARGE SCALE GENOMIC DNA]</scope>
    <source>
        <strain evidence="9">BBR_PRJEB10992</strain>
    </source>
</reference>
<comment type="similarity">
    <text evidence="1 6">Belongs to the truncated hemoglobin family. Group I subfamily.</text>
</comment>
<keyword evidence="10" id="KW-1185">Reference proteome</keyword>
<dbReference type="GO" id="GO:0005344">
    <property type="term" value="F:oxygen carrier activity"/>
    <property type="evidence" value="ECO:0007669"/>
    <property type="project" value="UniProtKB-UniRule"/>
</dbReference>
<evidence type="ECO:0000313" key="10">
    <source>
        <dbReference type="Proteomes" id="UP000184550"/>
    </source>
</evidence>
<dbReference type="Pfam" id="PF01152">
    <property type="entry name" value="Bac_globin"/>
    <property type="match status" value="1"/>
</dbReference>
<feature type="binding site" description="covalent" evidence="8">
    <location>
        <position position="117"/>
    </location>
    <ligand>
        <name>heme</name>
        <dbReference type="ChEBI" id="CHEBI:30413"/>
    </ligand>
</feature>
<dbReference type="InterPro" id="IPR009050">
    <property type="entry name" value="Globin-like_sf"/>
</dbReference>
<keyword evidence="2 6" id="KW-0813">Transport</keyword>
<keyword evidence="5 6" id="KW-0408">Iron</keyword>
<dbReference type="GO" id="GO:0046872">
    <property type="term" value="F:metal ion binding"/>
    <property type="evidence" value="ECO:0007669"/>
    <property type="project" value="UniProtKB-UniRule"/>
</dbReference>
<dbReference type="EMBL" id="CZCU02000153">
    <property type="protein sequence ID" value="VXD22923.1"/>
    <property type="molecule type" value="Genomic_DNA"/>
</dbReference>
<evidence type="ECO:0000256" key="3">
    <source>
        <dbReference type="ARBA" id="ARBA00022617"/>
    </source>
</evidence>
<dbReference type="InterPro" id="IPR001486">
    <property type="entry name" value="Hemoglobin_trunc"/>
</dbReference>
<evidence type="ECO:0000256" key="6">
    <source>
        <dbReference type="PIRNR" id="PIRNR002030"/>
    </source>
</evidence>
<dbReference type="AlphaFoldDB" id="A0A7Z9C0D2"/>
<feature type="binding site" description="distal binding residue" evidence="8">
    <location>
        <position position="46"/>
    </location>
    <ligand>
        <name>heme</name>
        <dbReference type="ChEBI" id="CHEBI:30413"/>
    </ligand>
    <ligandPart>
        <name>Fe</name>
        <dbReference type="ChEBI" id="CHEBI:18248"/>
    </ligandPart>
</feature>
<dbReference type="GO" id="GO:0020037">
    <property type="term" value="F:heme binding"/>
    <property type="evidence" value="ECO:0007669"/>
    <property type="project" value="InterPro"/>
</dbReference>
<dbReference type="RefSeq" id="WP_083625217.1">
    <property type="nucleotide sequence ID" value="NZ_LR734878.1"/>
</dbReference>
<protein>
    <recommendedName>
        <fullName evidence="6">Group 1 truncated hemoglobin</fullName>
    </recommendedName>
</protein>
<proteinExistence type="inferred from homology"/>
<dbReference type="CDD" id="cd00454">
    <property type="entry name" value="TrHb1_N"/>
    <property type="match status" value="1"/>
</dbReference>
<dbReference type="Gene3D" id="1.10.490.10">
    <property type="entry name" value="Globins"/>
    <property type="match status" value="1"/>
</dbReference>
<evidence type="ECO:0000313" key="9">
    <source>
        <dbReference type="EMBL" id="VXD22923.1"/>
    </source>
</evidence>
<keyword evidence="3 6" id="KW-0349">Heme</keyword>
<dbReference type="GO" id="GO:0019825">
    <property type="term" value="F:oxygen binding"/>
    <property type="evidence" value="ECO:0007669"/>
    <property type="project" value="InterPro"/>
</dbReference>
<dbReference type="Proteomes" id="UP000184550">
    <property type="component" value="Unassembled WGS sequence"/>
</dbReference>
<keyword evidence="4 6" id="KW-0479">Metal-binding</keyword>
<keyword evidence="6" id="KW-0561">Oxygen transport</keyword>
<comment type="caution">
    <text evidence="9">The sequence shown here is derived from an EMBL/GenBank/DDBJ whole genome shotgun (WGS) entry which is preliminary data.</text>
</comment>
<feature type="binding site" description="proximal binding residue" evidence="7">
    <location>
        <position position="70"/>
    </location>
    <ligand>
        <name>heme</name>
        <dbReference type="ChEBI" id="CHEBI:30413"/>
    </ligand>
    <ligandPart>
        <name>Fe</name>
        <dbReference type="ChEBI" id="CHEBI:18248"/>
    </ligandPart>
</feature>
<name>A0A7Z9C0D2_9CYAN</name>
<dbReference type="SUPFAM" id="SSF46458">
    <property type="entry name" value="Globin-like"/>
    <property type="match status" value="1"/>
</dbReference>
<dbReference type="InterPro" id="IPR012292">
    <property type="entry name" value="Globin/Proto"/>
</dbReference>